<comment type="similarity">
    <text evidence="4">Belongs to the peptidase S1 family. CLIP subfamily.</text>
</comment>
<accession>A0A8X6H531</accession>
<evidence type="ECO:0000313" key="8">
    <source>
        <dbReference type="EMBL" id="GFQ67262.1"/>
    </source>
</evidence>
<dbReference type="AlphaFoldDB" id="A0A8X6H531"/>
<evidence type="ECO:0000313" key="9">
    <source>
        <dbReference type="Proteomes" id="UP000887116"/>
    </source>
</evidence>
<comment type="caution">
    <text evidence="8">The sequence shown here is derived from an EMBL/GenBank/DDBJ whole genome shotgun (WGS) entry which is preliminary data.</text>
</comment>
<evidence type="ECO:0000256" key="6">
    <source>
        <dbReference type="SAM" id="MobiDB-lite"/>
    </source>
</evidence>
<evidence type="ECO:0000256" key="3">
    <source>
        <dbReference type="ARBA" id="ARBA00023180"/>
    </source>
</evidence>
<dbReference type="PANTHER" id="PTHR24252">
    <property type="entry name" value="ACROSIN-RELATED"/>
    <property type="match status" value="1"/>
</dbReference>
<dbReference type="PANTHER" id="PTHR24252:SF7">
    <property type="entry name" value="HYALIN"/>
    <property type="match status" value="1"/>
</dbReference>
<dbReference type="InterPro" id="IPR018114">
    <property type="entry name" value="TRYPSIN_HIS"/>
</dbReference>
<keyword evidence="9" id="KW-1185">Reference proteome</keyword>
<dbReference type="GO" id="GO:0006508">
    <property type="term" value="P:proteolysis"/>
    <property type="evidence" value="ECO:0007669"/>
    <property type="project" value="UniProtKB-KW"/>
</dbReference>
<dbReference type="InterPro" id="IPR001254">
    <property type="entry name" value="Trypsin_dom"/>
</dbReference>
<dbReference type="Gene3D" id="2.40.10.10">
    <property type="entry name" value="Trypsin-like serine proteases"/>
    <property type="match status" value="2"/>
</dbReference>
<keyword evidence="5" id="KW-0378">Hydrolase</keyword>
<name>A0A8X6H531_TRICU</name>
<dbReference type="FunFam" id="2.40.10.10:FF:000028">
    <property type="entry name" value="Serine protease easter"/>
    <property type="match status" value="1"/>
</dbReference>
<keyword evidence="1" id="KW-0732">Signal</keyword>
<dbReference type="PROSITE" id="PS50240">
    <property type="entry name" value="TRYPSIN_DOM"/>
    <property type="match status" value="2"/>
</dbReference>
<dbReference type="InterPro" id="IPR001314">
    <property type="entry name" value="Peptidase_S1A"/>
</dbReference>
<keyword evidence="5" id="KW-0645">Protease</keyword>
<protein>
    <submittedName>
        <fullName evidence="8">Chymotrypsin B</fullName>
    </submittedName>
</protein>
<feature type="non-terminal residue" evidence="8">
    <location>
        <position position="546"/>
    </location>
</feature>
<feature type="domain" description="Peptidase S1" evidence="7">
    <location>
        <begin position="309"/>
        <end position="542"/>
    </location>
</feature>
<keyword evidence="3" id="KW-0325">Glycoprotein</keyword>
<feature type="domain" description="Peptidase S1" evidence="7">
    <location>
        <begin position="43"/>
        <end position="273"/>
    </location>
</feature>
<evidence type="ECO:0000256" key="2">
    <source>
        <dbReference type="ARBA" id="ARBA00023157"/>
    </source>
</evidence>
<dbReference type="SUPFAM" id="SSF50494">
    <property type="entry name" value="Trypsin-like serine proteases"/>
    <property type="match status" value="2"/>
</dbReference>
<gene>
    <name evidence="8" type="ORF">TNCT_559251</name>
</gene>
<dbReference type="CDD" id="cd00190">
    <property type="entry name" value="Tryp_SPc"/>
    <property type="match status" value="2"/>
</dbReference>
<feature type="compositionally biased region" description="Polar residues" evidence="6">
    <location>
        <begin position="1"/>
        <end position="13"/>
    </location>
</feature>
<dbReference type="OrthoDB" id="546450at2759"/>
<organism evidence="8 9">
    <name type="scientific">Trichonephila clavata</name>
    <name type="common">Joro spider</name>
    <name type="synonym">Nephila clavata</name>
    <dbReference type="NCBI Taxonomy" id="2740835"/>
    <lineage>
        <taxon>Eukaryota</taxon>
        <taxon>Metazoa</taxon>
        <taxon>Ecdysozoa</taxon>
        <taxon>Arthropoda</taxon>
        <taxon>Chelicerata</taxon>
        <taxon>Arachnida</taxon>
        <taxon>Araneae</taxon>
        <taxon>Araneomorphae</taxon>
        <taxon>Entelegynae</taxon>
        <taxon>Araneoidea</taxon>
        <taxon>Nephilidae</taxon>
        <taxon>Trichonephila</taxon>
    </lineage>
</organism>
<dbReference type="PROSITE" id="PS00135">
    <property type="entry name" value="TRYPSIN_SER"/>
    <property type="match status" value="1"/>
</dbReference>
<evidence type="ECO:0000256" key="4">
    <source>
        <dbReference type="ARBA" id="ARBA00024195"/>
    </source>
</evidence>
<keyword evidence="2" id="KW-1015">Disulfide bond</keyword>
<dbReference type="Proteomes" id="UP000887116">
    <property type="component" value="Unassembled WGS sequence"/>
</dbReference>
<keyword evidence="5" id="KW-0720">Serine protease</keyword>
<dbReference type="PRINTS" id="PR00722">
    <property type="entry name" value="CHYMOTRYPSIN"/>
</dbReference>
<dbReference type="Pfam" id="PF00089">
    <property type="entry name" value="Trypsin"/>
    <property type="match status" value="2"/>
</dbReference>
<dbReference type="InterPro" id="IPR033116">
    <property type="entry name" value="TRYPSIN_SER"/>
</dbReference>
<dbReference type="PROSITE" id="PS00134">
    <property type="entry name" value="TRYPSIN_HIS"/>
    <property type="match status" value="1"/>
</dbReference>
<evidence type="ECO:0000256" key="5">
    <source>
        <dbReference type="RuleBase" id="RU363034"/>
    </source>
</evidence>
<dbReference type="SMART" id="SM00020">
    <property type="entry name" value="Tryp_SPc"/>
    <property type="match status" value="2"/>
</dbReference>
<evidence type="ECO:0000259" key="7">
    <source>
        <dbReference type="PROSITE" id="PS50240"/>
    </source>
</evidence>
<reference evidence="8" key="1">
    <citation type="submission" date="2020-07" db="EMBL/GenBank/DDBJ databases">
        <title>Multicomponent nature underlies the extraordinary mechanical properties of spider dragline silk.</title>
        <authorList>
            <person name="Kono N."/>
            <person name="Nakamura H."/>
            <person name="Mori M."/>
            <person name="Yoshida Y."/>
            <person name="Ohtoshi R."/>
            <person name="Malay A.D."/>
            <person name="Moran D.A.P."/>
            <person name="Tomita M."/>
            <person name="Numata K."/>
            <person name="Arakawa K."/>
        </authorList>
    </citation>
    <scope>NUCLEOTIDE SEQUENCE</scope>
</reference>
<evidence type="ECO:0000256" key="1">
    <source>
        <dbReference type="ARBA" id="ARBA00022729"/>
    </source>
</evidence>
<feature type="region of interest" description="Disordered" evidence="6">
    <location>
        <begin position="1"/>
        <end position="22"/>
    </location>
</feature>
<sequence>ELRNGNQNGLNENHTFENETKRASSSSRSCLCGRENVKETKRIVGGSAVDPPHRYPWVVALVRRTYNTDKYFCGGALISQYFVLTAAHCFTSETVQNTRVALGAHDSTSSPEPVRISLMLAHPQYTNDSLLYDIGLLKLQTPAQLGANVNVLCLPSSSGIGRPDEMATVVGWGLHKDPGGETFEELQEVDLRIMSLDDCFVLHFPEFDRTTEMCAGGQGRSTCAGDSGGPLFAKQDGKWFGVGVVIGGRGCGALPSVFTRVIKYLPWIERETGDSPPCILEPLRVGEQSPVIPNLNNCGIPNEVEAERISGGSETTPFEFPWMTIIEYNDHFLGSGALISPNFVLTAASIFKDWMLKDLHKISITLGKHEINQESDEQEKKFDVMNIYIHTRYNTPTIHNNDLALIQLKEPAESQYRPICLPQRKDEYFPNTLLTIAGWGGTRLGSPLSSFLRKAELNVLPYGVCKNKYPRWFNRRMICVQSEEVDACKGDGGAPLMRKYEGRYYLVGVTSWNSTRGCRAEGESRVFSAVRKSLTWISNRTGLQVA</sequence>
<dbReference type="GO" id="GO:0004252">
    <property type="term" value="F:serine-type endopeptidase activity"/>
    <property type="evidence" value="ECO:0007669"/>
    <property type="project" value="InterPro"/>
</dbReference>
<dbReference type="InterPro" id="IPR043504">
    <property type="entry name" value="Peptidase_S1_PA_chymotrypsin"/>
</dbReference>
<dbReference type="InterPro" id="IPR009003">
    <property type="entry name" value="Peptidase_S1_PA"/>
</dbReference>
<dbReference type="EMBL" id="BMAO01020426">
    <property type="protein sequence ID" value="GFQ67262.1"/>
    <property type="molecule type" value="Genomic_DNA"/>
</dbReference>
<proteinExistence type="inferred from homology"/>